<dbReference type="InterPro" id="IPR011778">
    <property type="entry name" value="Hydantoinase/dihydroPyrase"/>
</dbReference>
<dbReference type="RefSeq" id="XP_011401934.1">
    <property type="nucleotide sequence ID" value="XM_011403632.1"/>
</dbReference>
<keyword evidence="13" id="KW-1185">Reference proteome</keyword>
<evidence type="ECO:0000256" key="8">
    <source>
        <dbReference type="ARBA" id="ARBA00039113"/>
    </source>
</evidence>
<dbReference type="eggNOG" id="KOG2584">
    <property type="taxonomic scope" value="Eukaryota"/>
</dbReference>
<dbReference type="EMBL" id="QOKY01000126">
    <property type="protein sequence ID" value="RMZ57648.1"/>
    <property type="molecule type" value="Genomic_DNA"/>
</dbReference>
<dbReference type="CDD" id="cd01314">
    <property type="entry name" value="D-HYD"/>
    <property type="match status" value="1"/>
</dbReference>
<dbReference type="Gene3D" id="2.30.40.10">
    <property type="entry name" value="Urease, subunit C, domain 1"/>
    <property type="match status" value="1"/>
</dbReference>
<dbReference type="SUPFAM" id="SSF51338">
    <property type="entry name" value="Composite domain of metallo-dependent hydrolases"/>
    <property type="match status" value="2"/>
</dbReference>
<dbReference type="Gene3D" id="3.20.20.140">
    <property type="entry name" value="Metal-dependent hydrolases"/>
    <property type="match status" value="1"/>
</dbReference>
<protein>
    <recommendedName>
        <fullName evidence="8">dihydropyrimidinase</fullName>
        <ecNumber evidence="8">3.5.2.2</ecNumber>
    </recommendedName>
</protein>
<feature type="modified residue" description="N6-carboxylysine" evidence="9">
    <location>
        <position position="198"/>
    </location>
</feature>
<dbReference type="AlphaFoldDB" id="A0A087ST31"/>
<evidence type="ECO:0000256" key="3">
    <source>
        <dbReference type="ARBA" id="ARBA00011881"/>
    </source>
</evidence>
<dbReference type="GO" id="GO:0006208">
    <property type="term" value="P:pyrimidine nucleobase catabolic process"/>
    <property type="evidence" value="ECO:0007669"/>
    <property type="project" value="TreeGrafter"/>
</dbReference>
<dbReference type="GO" id="GO:0004157">
    <property type="term" value="F:dihydropyrimidinase activity"/>
    <property type="evidence" value="ECO:0007669"/>
    <property type="project" value="UniProtKB-EC"/>
</dbReference>
<dbReference type="InterPro" id="IPR011059">
    <property type="entry name" value="Metal-dep_hydrolase_composite"/>
</dbReference>
<evidence type="ECO:0000256" key="5">
    <source>
        <dbReference type="ARBA" id="ARBA00022801"/>
    </source>
</evidence>
<gene>
    <name evidence="12" type="ORF">APUTEX25_001848</name>
    <name evidence="11" type="ORF">F751_4049</name>
</gene>
<dbReference type="Proteomes" id="UP000279271">
    <property type="component" value="Unassembled WGS sequence"/>
</dbReference>
<comment type="cofactor">
    <cofactor evidence="1">
        <name>Zn(2+)</name>
        <dbReference type="ChEBI" id="CHEBI:29105"/>
    </cofactor>
</comment>
<dbReference type="PANTHER" id="PTHR11647">
    <property type="entry name" value="HYDRANTOINASE/DIHYDROPYRIMIDINASE FAMILY MEMBER"/>
    <property type="match status" value="1"/>
</dbReference>
<keyword evidence="4" id="KW-0479">Metal-binding</keyword>
<dbReference type="SUPFAM" id="SSF51556">
    <property type="entry name" value="Metallo-dependent hydrolases"/>
    <property type="match status" value="1"/>
</dbReference>
<evidence type="ECO:0000256" key="2">
    <source>
        <dbReference type="ARBA" id="ARBA00008829"/>
    </source>
</evidence>
<dbReference type="STRING" id="3075.A0A087ST31"/>
<evidence type="ECO:0000313" key="13">
    <source>
        <dbReference type="Proteomes" id="UP000028924"/>
    </source>
</evidence>
<dbReference type="OrthoDB" id="1924787at2759"/>
<dbReference type="NCBIfam" id="TIGR02033">
    <property type="entry name" value="D-hydantoinase"/>
    <property type="match status" value="1"/>
</dbReference>
<organism evidence="11 13">
    <name type="scientific">Auxenochlorella protothecoides</name>
    <name type="common">Green microalga</name>
    <name type="synonym">Chlorella protothecoides</name>
    <dbReference type="NCBI Taxonomy" id="3075"/>
    <lineage>
        <taxon>Eukaryota</taxon>
        <taxon>Viridiplantae</taxon>
        <taxon>Chlorophyta</taxon>
        <taxon>core chlorophytes</taxon>
        <taxon>Trebouxiophyceae</taxon>
        <taxon>Chlorellales</taxon>
        <taxon>Chlorellaceae</taxon>
        <taxon>Auxenochlorella</taxon>
    </lineage>
</organism>
<comment type="similarity">
    <text evidence="2">Belongs to the metallo-dependent hydrolases superfamily. Hydantoinase/dihydropyrimidinase family.</text>
</comment>
<evidence type="ECO:0000313" key="12">
    <source>
        <dbReference type="EMBL" id="RMZ57648.1"/>
    </source>
</evidence>
<reference evidence="14" key="2">
    <citation type="journal article" date="2018" name="Algal Res.">
        <title>Characterization of plant carbon substrate utilization by Auxenochlorella protothecoides.</title>
        <authorList>
            <person name="Vogler B.W."/>
            <person name="Starkenburg S.R."/>
            <person name="Sudasinghe N."/>
            <person name="Schambach J.Y."/>
            <person name="Rollin J.A."/>
            <person name="Pattathil S."/>
            <person name="Barry A.N."/>
        </authorList>
    </citation>
    <scope>NUCLEOTIDE SEQUENCE [LARGE SCALE GENOMIC DNA]</scope>
    <source>
        <strain evidence="14">UTEX 25</strain>
    </source>
</reference>
<dbReference type="PANTHER" id="PTHR11647:SF1">
    <property type="entry name" value="COLLAPSIN RESPONSE MEDIATOR PROTEIN"/>
    <property type="match status" value="1"/>
</dbReference>
<evidence type="ECO:0000313" key="11">
    <source>
        <dbReference type="EMBL" id="KFM28885.1"/>
    </source>
</evidence>
<dbReference type="Proteomes" id="UP000028924">
    <property type="component" value="Unassembled WGS sequence"/>
</dbReference>
<evidence type="ECO:0000256" key="4">
    <source>
        <dbReference type="ARBA" id="ARBA00022723"/>
    </source>
</evidence>
<dbReference type="InterPro" id="IPR006680">
    <property type="entry name" value="Amidohydro-rel"/>
</dbReference>
<evidence type="ECO:0000259" key="10">
    <source>
        <dbReference type="Pfam" id="PF01979"/>
    </source>
</evidence>
<evidence type="ECO:0000256" key="1">
    <source>
        <dbReference type="ARBA" id="ARBA00001947"/>
    </source>
</evidence>
<evidence type="ECO:0000256" key="7">
    <source>
        <dbReference type="ARBA" id="ARBA00036696"/>
    </source>
</evidence>
<dbReference type="InterPro" id="IPR050378">
    <property type="entry name" value="Metallo-dep_Hydrolases_sf"/>
</dbReference>
<dbReference type="Pfam" id="PF01979">
    <property type="entry name" value="Amidohydro_1"/>
    <property type="match status" value="1"/>
</dbReference>
<accession>A0A087ST31</accession>
<sequence>MDSGADYGWWGFGSLARVFFVNEQACTILCPIPHALADHPAHQFPLLIIHRQCPNQGGTVVNAEYSVVADVLIRDEIIVAVKPNIQLTGGMQVLDATGKLVMPGGIDPHTHLDMPFMGQVSCDDFASGQRAALAGGTTMHIDFVLPVEHDLLAGLEAWRKKARHGVMDYGFHMAVTSWSNKVSRDMATVAAQGINSFKFFMAYKGSFMVEDDALLRGMERCAALGALAQVHAENGAAVAWGQERVAARGVTAPHGHALSRPAALEDEATGRAIRLAGLAGARLYVVHVMSGGAADEIAAARRHGQRVVGETVISALALTEDSMWDSNFTVAAAHVMSPPIRSTAHRASVRQALAGGVLQIVGTDHAVFNSTQKAAGKEDFRAIPNGVNGIEERLHVVWETMVNSGASTPSDFVRATSTAAARAFNIYPRKGSVAPGSDADVIVLDPSVRHVISAATHHSAVDVNVYEGMEVTGKVVLTLSRGRLVWDGTNLNVTAGSGRFIPMPLFQSSRPDDLGAVVPGTAPTCPSGHRVKHADTQRVATLTYA</sequence>
<reference evidence="12" key="3">
    <citation type="submission" date="2018-10" db="EMBL/GenBank/DDBJ databases">
        <authorList>
            <person name="Hovde B."/>
            <person name="Zhang X."/>
        </authorList>
    </citation>
    <scope>NUCLEOTIDE SEQUENCE [LARGE SCALE GENOMIC DNA]</scope>
    <source>
        <strain evidence="12">UTEX 25</strain>
    </source>
</reference>
<dbReference type="GO" id="GO:0005829">
    <property type="term" value="C:cytosol"/>
    <property type="evidence" value="ECO:0007669"/>
    <property type="project" value="TreeGrafter"/>
</dbReference>
<feature type="domain" description="Amidohydrolase-related" evidence="10">
    <location>
        <begin position="100"/>
        <end position="485"/>
    </location>
</feature>
<dbReference type="EC" id="3.5.2.2" evidence="8"/>
<comment type="catalytic activity">
    <reaction evidence="7">
        <text>5,6-dihydrouracil + H2O = 3-(carbamoylamino)propanoate + H(+)</text>
        <dbReference type="Rhea" id="RHEA:16121"/>
        <dbReference type="ChEBI" id="CHEBI:11892"/>
        <dbReference type="ChEBI" id="CHEBI:15377"/>
        <dbReference type="ChEBI" id="CHEBI:15378"/>
        <dbReference type="ChEBI" id="CHEBI:15901"/>
        <dbReference type="EC" id="3.5.2.2"/>
    </reaction>
</comment>
<name>A0A087ST31_AUXPR</name>
<evidence type="ECO:0000313" key="14">
    <source>
        <dbReference type="Proteomes" id="UP000279271"/>
    </source>
</evidence>
<keyword evidence="5" id="KW-0378">Hydrolase</keyword>
<proteinExistence type="inferred from homology"/>
<evidence type="ECO:0000256" key="9">
    <source>
        <dbReference type="PIRSR" id="PIRSR611778-50"/>
    </source>
</evidence>
<dbReference type="GO" id="GO:0046872">
    <property type="term" value="F:metal ion binding"/>
    <property type="evidence" value="ECO:0007669"/>
    <property type="project" value="UniProtKB-KW"/>
</dbReference>
<keyword evidence="6" id="KW-0862">Zinc</keyword>
<reference evidence="11 13" key="1">
    <citation type="journal article" date="2014" name="BMC Genomics">
        <title>Oil accumulation mechanisms of the oleaginous microalga Chlorella protothecoides revealed through its genome, transcriptomes, and proteomes.</title>
        <authorList>
            <person name="Gao C."/>
            <person name="Wang Y."/>
            <person name="Shen Y."/>
            <person name="Yan D."/>
            <person name="He X."/>
            <person name="Dai J."/>
            <person name="Wu Q."/>
        </authorList>
    </citation>
    <scope>NUCLEOTIDE SEQUENCE [LARGE SCALE GENOMIC DNA]</scope>
    <source>
        <strain evidence="11 13">0710</strain>
    </source>
</reference>
<evidence type="ECO:0000256" key="6">
    <source>
        <dbReference type="ARBA" id="ARBA00022833"/>
    </source>
</evidence>
<dbReference type="GeneID" id="23615440"/>
<dbReference type="KEGG" id="apro:F751_4049"/>
<reference evidence="12" key="4">
    <citation type="submission" date="2018-11" db="EMBL/GenBank/DDBJ databases">
        <title>Characterization of plant carbon substrate utilization by Auxenochlorella protothecoides.</title>
        <authorList>
            <person name="Vogler B.W."/>
            <person name="Starkenburg S.R."/>
            <person name="Sudasinghe N."/>
            <person name="Schambach J.Y."/>
            <person name="Rollin J.A."/>
            <person name="Pattathil S."/>
            <person name="Barry A.N."/>
        </authorList>
    </citation>
    <scope>NUCLEOTIDE SEQUENCE [LARGE SCALE GENOMIC DNA]</scope>
    <source>
        <strain evidence="12">UTEX 25</strain>
    </source>
</reference>
<dbReference type="FunFam" id="3.20.20.140:FF:000001">
    <property type="entry name" value="Dihydropyrimidinase like 3"/>
    <property type="match status" value="1"/>
</dbReference>
<comment type="PTM">
    <text evidence="9">Carbamylation allows a single lysine to coordinate two divalent metal cations.</text>
</comment>
<dbReference type="EMBL" id="KL662184">
    <property type="protein sequence ID" value="KFM28885.1"/>
    <property type="molecule type" value="Genomic_DNA"/>
</dbReference>
<dbReference type="InterPro" id="IPR032466">
    <property type="entry name" value="Metal_Hydrolase"/>
</dbReference>
<comment type="subunit">
    <text evidence="3">Homotetramer.</text>
</comment>